<dbReference type="UniPathway" id="UPA01068">
    <property type="reaction ID" value="UER00304"/>
</dbReference>
<evidence type="ECO:0000256" key="4">
    <source>
        <dbReference type="ARBA" id="ARBA00012801"/>
    </source>
</evidence>
<dbReference type="Gene3D" id="2.30.110.10">
    <property type="entry name" value="Electron Transport, Fmn-binding Protein, Chain A"/>
    <property type="match status" value="1"/>
</dbReference>
<name>A0A8H3H2Y9_9AGAM</name>
<keyword evidence="7" id="KW-0560">Oxidoreductase</keyword>
<evidence type="ECO:0000313" key="11">
    <source>
        <dbReference type="EMBL" id="KAF8688478.1"/>
    </source>
</evidence>
<feature type="domain" description="Pyridoxamine 5'-phosphate oxidase N-terminal" evidence="8">
    <location>
        <begin position="105"/>
        <end position="213"/>
    </location>
</feature>
<dbReference type="InterPro" id="IPR019740">
    <property type="entry name" value="Pyridox_Oxase_CS"/>
</dbReference>
<dbReference type="AlphaFoldDB" id="A0A8H3H2Y9"/>
<dbReference type="GO" id="GO:0008615">
    <property type="term" value="P:pyridoxine biosynthetic process"/>
    <property type="evidence" value="ECO:0007669"/>
    <property type="project" value="InterPro"/>
</dbReference>
<dbReference type="GO" id="GO:0004733">
    <property type="term" value="F:pyridoxamine phosphate oxidase activity"/>
    <property type="evidence" value="ECO:0007669"/>
    <property type="project" value="UniProtKB-EC"/>
</dbReference>
<evidence type="ECO:0000259" key="8">
    <source>
        <dbReference type="Pfam" id="PF01243"/>
    </source>
</evidence>
<dbReference type="OMA" id="AYFRTRP"/>
<dbReference type="Pfam" id="PF10590">
    <property type="entry name" value="PNP_phzG_C"/>
    <property type="match status" value="1"/>
</dbReference>
<evidence type="ECO:0000256" key="2">
    <source>
        <dbReference type="ARBA" id="ARBA00004738"/>
    </source>
</evidence>
<evidence type="ECO:0000313" key="12">
    <source>
        <dbReference type="Proteomes" id="UP000663840"/>
    </source>
</evidence>
<evidence type="ECO:0000256" key="5">
    <source>
        <dbReference type="ARBA" id="ARBA00022630"/>
    </source>
</evidence>
<dbReference type="NCBIfam" id="TIGR00558">
    <property type="entry name" value="pdxH"/>
    <property type="match status" value="1"/>
</dbReference>
<keyword evidence="5" id="KW-0285">Flavoprotein</keyword>
<sequence>MRFSRVILGSSYGLARFYLPPPSTSAARYRQFFSLVRHLAPSQNHLNNMNLDIPADDSGKLKVTSHAQYKSPSRLSPSSVLPDPIDQFKEWFKAASSPHPDQPQKSVVHEPEAMAISTCSAEGVPSTRFVLLKQADPRGFVFYTNYESRKSNELHANPYASIAFYWREVHRQVRIVGKVEKLDAGESDEYYSSRPIGSRMGAWASPQSSVVQDGELDQRLAEVEKRFQGLDGTEVPRPDFWGGWRVVPHEIEFWQGQPSRLHDRVRYLRKPGEEGWVIERIAP</sequence>
<dbReference type="InterPro" id="IPR019576">
    <property type="entry name" value="Pyridoxamine_oxidase_dimer_C"/>
</dbReference>
<evidence type="ECO:0000256" key="7">
    <source>
        <dbReference type="ARBA" id="ARBA00023002"/>
    </source>
</evidence>
<comment type="pathway">
    <text evidence="3">Cofactor metabolism; pyridoxal 5'-phosphate salvage; pyridoxal 5'-phosphate from pyridoxine 5'-phosphate: step 1/1.</text>
</comment>
<dbReference type="EMBL" id="JACYCD010000692">
    <property type="protein sequence ID" value="KAF8688478.1"/>
    <property type="molecule type" value="Genomic_DNA"/>
</dbReference>
<reference evidence="10" key="2">
    <citation type="submission" date="2021-01" db="EMBL/GenBank/DDBJ databases">
        <authorList>
            <person name="Kaushik A."/>
        </authorList>
    </citation>
    <scope>NUCLEOTIDE SEQUENCE</scope>
    <source>
        <strain evidence="10">AG1-1A</strain>
    </source>
</reference>
<dbReference type="Proteomes" id="UP000663840">
    <property type="component" value="Unassembled WGS sequence"/>
</dbReference>
<comment type="pathway">
    <text evidence="2">Cofactor metabolism; pyridoxal 5'-phosphate salvage; pyridoxal 5'-phosphate from pyridoxamine 5'-phosphate: step 1/1.</text>
</comment>
<gene>
    <name evidence="10" type="ORF">RDB_LOCUS147569</name>
    <name evidence="11" type="ORF">RHS03_09575</name>
</gene>
<dbReference type="PROSITE" id="PS01064">
    <property type="entry name" value="PYRIDOX_OXIDASE"/>
    <property type="match status" value="1"/>
</dbReference>
<feature type="domain" description="Pyridoxine 5'-phosphate oxidase dimerisation C-terminal" evidence="9">
    <location>
        <begin position="241"/>
        <end position="283"/>
    </location>
</feature>
<evidence type="ECO:0000313" key="10">
    <source>
        <dbReference type="EMBL" id="CAE6490452.1"/>
    </source>
</evidence>
<comment type="caution">
    <text evidence="10">The sequence shown here is derived from an EMBL/GenBank/DDBJ whole genome shotgun (WGS) entry which is preliminary data.</text>
</comment>
<dbReference type="Pfam" id="PF01243">
    <property type="entry name" value="PNPOx_N"/>
    <property type="match status" value="1"/>
</dbReference>
<dbReference type="InterPro" id="IPR012349">
    <property type="entry name" value="Split_barrel_FMN-bd"/>
</dbReference>
<dbReference type="InterPro" id="IPR000659">
    <property type="entry name" value="Pyridox_Oxase"/>
</dbReference>
<protein>
    <recommendedName>
        <fullName evidence="4">pyridoxal 5'-phosphate synthase</fullName>
        <ecNumber evidence="4">1.4.3.5</ecNumber>
    </recommendedName>
</protein>
<dbReference type="NCBIfam" id="NF004231">
    <property type="entry name" value="PRK05679.1"/>
    <property type="match status" value="1"/>
</dbReference>
<dbReference type="InterPro" id="IPR011576">
    <property type="entry name" value="Pyridox_Oxase_N"/>
</dbReference>
<evidence type="ECO:0000256" key="6">
    <source>
        <dbReference type="ARBA" id="ARBA00022643"/>
    </source>
</evidence>
<dbReference type="SUPFAM" id="SSF50475">
    <property type="entry name" value="FMN-binding split barrel"/>
    <property type="match status" value="1"/>
</dbReference>
<evidence type="ECO:0000256" key="1">
    <source>
        <dbReference type="ARBA" id="ARBA00001917"/>
    </source>
</evidence>
<dbReference type="EMBL" id="CAJMWR010004235">
    <property type="protein sequence ID" value="CAE6490452.1"/>
    <property type="molecule type" value="Genomic_DNA"/>
</dbReference>
<dbReference type="PANTHER" id="PTHR10851">
    <property type="entry name" value="PYRIDOXINE-5-PHOSPHATE OXIDASE"/>
    <property type="match status" value="1"/>
</dbReference>
<evidence type="ECO:0000256" key="3">
    <source>
        <dbReference type="ARBA" id="ARBA00005037"/>
    </source>
</evidence>
<comment type="cofactor">
    <cofactor evidence="1">
        <name>FMN</name>
        <dbReference type="ChEBI" id="CHEBI:58210"/>
    </cofactor>
</comment>
<dbReference type="PANTHER" id="PTHR10851:SF0">
    <property type="entry name" value="PYRIDOXINE-5'-PHOSPHATE OXIDASE"/>
    <property type="match status" value="1"/>
</dbReference>
<dbReference type="OrthoDB" id="303614at2759"/>
<proteinExistence type="inferred from homology"/>
<organism evidence="10 12">
    <name type="scientific">Rhizoctonia solani</name>
    <dbReference type="NCBI Taxonomy" id="456999"/>
    <lineage>
        <taxon>Eukaryota</taxon>
        <taxon>Fungi</taxon>
        <taxon>Dikarya</taxon>
        <taxon>Basidiomycota</taxon>
        <taxon>Agaricomycotina</taxon>
        <taxon>Agaricomycetes</taxon>
        <taxon>Cantharellales</taxon>
        <taxon>Ceratobasidiaceae</taxon>
        <taxon>Rhizoctonia</taxon>
    </lineage>
</organism>
<dbReference type="Proteomes" id="UP000602905">
    <property type="component" value="Unassembled WGS sequence"/>
</dbReference>
<dbReference type="EC" id="1.4.3.5" evidence="4"/>
<reference evidence="11" key="1">
    <citation type="submission" date="2020-09" db="EMBL/GenBank/DDBJ databases">
        <title>Comparative genome analyses of four rice-infecting Rhizoctonia solani isolates reveal extensive enrichment of homogalacturonan modification genes.</title>
        <authorList>
            <person name="Lee D.-Y."/>
            <person name="Jeon J."/>
            <person name="Kim K.-T."/>
            <person name="Cheong K."/>
            <person name="Song H."/>
            <person name="Choi G."/>
            <person name="Ko J."/>
            <person name="Opiyo S.O."/>
            <person name="Zuo S."/>
            <person name="Madhav S."/>
            <person name="Lee Y.-H."/>
            <person name="Wang G.-L."/>
        </authorList>
    </citation>
    <scope>NUCLEOTIDE SEQUENCE</scope>
    <source>
        <strain evidence="11">AG1-IA WGL</strain>
    </source>
</reference>
<dbReference type="HAMAP" id="MF_01629">
    <property type="entry name" value="PdxH"/>
    <property type="match status" value="1"/>
</dbReference>
<dbReference type="GO" id="GO:0010181">
    <property type="term" value="F:FMN binding"/>
    <property type="evidence" value="ECO:0007669"/>
    <property type="project" value="InterPro"/>
</dbReference>
<evidence type="ECO:0000259" key="9">
    <source>
        <dbReference type="Pfam" id="PF10590"/>
    </source>
</evidence>
<accession>A0A8H3H2Y9</accession>
<keyword evidence="6" id="KW-0288">FMN</keyword>